<proteinExistence type="predicted"/>
<protein>
    <submittedName>
        <fullName evidence="2">Uncharacterized protein</fullName>
    </submittedName>
</protein>
<feature type="region of interest" description="Disordered" evidence="1">
    <location>
        <begin position="26"/>
        <end position="46"/>
    </location>
</feature>
<sequence length="161" mass="17390">MPSSLRRLVIVLPAIAVAIQCAAAPSPAKATPGAKDGASHAATKSKQPRVYVGMPAKELEALIGKPQKIVPVTTPVKKGTHAEVWIYKRLKQSTTESVTIGSKPIMGRRPTGDGSWTDTVLTTEPIDKTRVTNTYQIASFLIVNGRFVATTLTEERDQHFQ</sequence>
<evidence type="ECO:0000313" key="2">
    <source>
        <dbReference type="EMBL" id="OIR14959.1"/>
    </source>
</evidence>
<comment type="caution">
    <text evidence="2">The sequence shown here is derived from an EMBL/GenBank/DDBJ whole genome shotgun (WGS) entry which is preliminary data.</text>
</comment>
<name>A0A1J5T2E0_9ZZZZ</name>
<organism evidence="2">
    <name type="scientific">mine drainage metagenome</name>
    <dbReference type="NCBI Taxonomy" id="410659"/>
    <lineage>
        <taxon>unclassified sequences</taxon>
        <taxon>metagenomes</taxon>
        <taxon>ecological metagenomes</taxon>
    </lineage>
</organism>
<dbReference type="EMBL" id="MLJW01000010">
    <property type="protein sequence ID" value="OIR14959.1"/>
    <property type="molecule type" value="Genomic_DNA"/>
</dbReference>
<evidence type="ECO:0000256" key="1">
    <source>
        <dbReference type="SAM" id="MobiDB-lite"/>
    </source>
</evidence>
<dbReference type="AlphaFoldDB" id="A0A1J5T2E0"/>
<accession>A0A1J5T2E0</accession>
<gene>
    <name evidence="2" type="ORF">GALL_40770</name>
</gene>
<reference evidence="2" key="1">
    <citation type="submission" date="2016-10" db="EMBL/GenBank/DDBJ databases">
        <title>Sequence of Gallionella enrichment culture.</title>
        <authorList>
            <person name="Poehlein A."/>
            <person name="Muehling M."/>
            <person name="Daniel R."/>
        </authorList>
    </citation>
    <scope>NUCLEOTIDE SEQUENCE</scope>
</reference>